<keyword evidence="4" id="KW-1185">Reference proteome</keyword>
<evidence type="ECO:0000256" key="1">
    <source>
        <dbReference type="SAM" id="Coils"/>
    </source>
</evidence>
<dbReference type="PANTHER" id="PTHR12670">
    <property type="entry name" value="CERAMIDASE"/>
    <property type="match status" value="1"/>
</dbReference>
<feature type="compositionally biased region" description="Basic and acidic residues" evidence="2">
    <location>
        <begin position="358"/>
        <end position="367"/>
    </location>
</feature>
<feature type="region of interest" description="Disordered" evidence="2">
    <location>
        <begin position="308"/>
        <end position="367"/>
    </location>
</feature>
<evidence type="ECO:0000313" key="3">
    <source>
        <dbReference type="EMBL" id="KAL3671682.1"/>
    </source>
</evidence>
<dbReference type="InterPro" id="IPR006823">
    <property type="entry name" value="Ceramidase_alk"/>
</dbReference>
<feature type="compositionally biased region" description="Basic and acidic residues" evidence="2">
    <location>
        <begin position="459"/>
        <end position="470"/>
    </location>
</feature>
<feature type="compositionally biased region" description="Low complexity" evidence="2">
    <location>
        <begin position="731"/>
        <end position="741"/>
    </location>
</feature>
<keyword evidence="1" id="KW-0175">Coiled coil</keyword>
<feature type="coiled-coil region" evidence="1">
    <location>
        <begin position="960"/>
        <end position="987"/>
    </location>
</feature>
<feature type="coiled-coil region" evidence="1">
    <location>
        <begin position="383"/>
        <end position="431"/>
    </location>
</feature>
<gene>
    <name evidence="3" type="ORF">V7S43_003592</name>
</gene>
<feature type="region of interest" description="Disordered" evidence="2">
    <location>
        <begin position="216"/>
        <end position="274"/>
    </location>
</feature>
<feature type="region of interest" description="Disordered" evidence="2">
    <location>
        <begin position="729"/>
        <end position="758"/>
    </location>
</feature>
<proteinExistence type="predicted"/>
<feature type="region of interest" description="Disordered" evidence="2">
    <location>
        <begin position="797"/>
        <end position="817"/>
    </location>
</feature>
<feature type="coiled-coil region" evidence="1">
    <location>
        <begin position="759"/>
        <end position="793"/>
    </location>
</feature>
<sequence>MEEPVPSEEDRAQQQNDTELVRNEGADNKGASSSPGTDSDGFDADMFASLMKQEMITYSLSWDPLMKVLQALMARQQRTQQSNDAAMKAMQDQVEALCDDLARAEDEKKQAATTMEEMQNQVGEMKNQLEEIQGLAPLDSQDEQQQRGAGSQEEALSDSANGESDPASPAAVKQSPRSPRASSIGRQPFVTAQDLADAKKELREELKKALARAVGHDIIDEAGENENGEGNPEGGGGDHETSGLSDGSLRTPRSREEEGGSQLSRAPFASTAELQQEVDKLQGLHDALNAKMMEHDQLLDALNGRMGTLDDLSSRLSGNDVLNPPGQVGSTGGLHGNDGVEGNASHGNDGVGGNSSARSEKDGKYDEMAANMKSKHDEISASMKDILNEVKELKTVQDEHDQKLREHDEAVEKHTADIKSLTDSLDDLSVQQQTVASMYSGGTVSGGTETGNESGSGDDTGKAGKTEKQAGKAIEATSQPQLDLSLVFTKLADLRRSTDASLSSLQQSIKGVSGTTQSQQDQLDALRNNVVFNEHLQAHLVEARLAMQKELLARNQTFQDRTKPQLVEWRKALELTEDKLLQGNSDDETLQALQQMQRCYHRTLLSITPLVNSPLSISETLQSLSDEVKQLQNAVRLGVVPLRVTDSSEGADGEPTKDDREEEYSRKLRYLDEEIDATLQVNITTEKKNDPLIKGLDAMREKLESLWLLWHRNYNVNSAQPIDTVVVHENSSASDSGAGSHSAREERRHSVQQRNSDGLREMELRLSGAVRRLAMVEEDIERLNALTAELNTSDKHKTLAGAGSDPSSAALGRRASSTNNLRTELVLDEMDKLRKDLYAEIAKVSTQLEGNNGSGGSSSNNSTSLVSADRRSMIEAAAKQGDVLTDLYSQMTGKELDTRLYNSSEGQKQFYDNFIKEVTKKVSGMINSEKGVQRGPGIGGAANANTNYRLLLDNFAQKVDDRLEDAREFTTEELARLRRELMEQLKIRFEVALRDIRGELMLLQPTDGDSTAMGTKPVMCIACSRPVPVSTAIHEAGSLANEMTNPEPMISSMPAEIDYDRPDDEFVFRAGFKMPANDRKILTLPFLTTAMRSKMVLNKPDGKRRRPPRQSHLSRVDNVVREAMELDRTSRGRGFDAQ</sequence>
<feature type="region of interest" description="Disordered" evidence="2">
    <location>
        <begin position="124"/>
        <end position="192"/>
    </location>
</feature>
<evidence type="ECO:0000256" key="2">
    <source>
        <dbReference type="SAM" id="MobiDB-lite"/>
    </source>
</evidence>
<protein>
    <submittedName>
        <fullName evidence="3">Uncharacterized protein</fullName>
    </submittedName>
</protein>
<dbReference type="Proteomes" id="UP001632037">
    <property type="component" value="Unassembled WGS sequence"/>
</dbReference>
<reference evidence="3 4" key="1">
    <citation type="submission" date="2024-09" db="EMBL/GenBank/DDBJ databases">
        <title>Genome sequencing and assembly of Phytophthora oleae, isolate VK10A, causative agent of rot of olive drupes.</title>
        <authorList>
            <person name="Conti Taguali S."/>
            <person name="Riolo M."/>
            <person name="La Spada F."/>
            <person name="Cacciola S.O."/>
            <person name="Dionisio G."/>
        </authorList>
    </citation>
    <scope>NUCLEOTIDE SEQUENCE [LARGE SCALE GENOMIC DNA]</scope>
    <source>
        <strain evidence="3 4">VK10A</strain>
    </source>
</reference>
<accession>A0ABD3FZ80</accession>
<dbReference type="EMBL" id="JBIMZQ010000005">
    <property type="protein sequence ID" value="KAL3671682.1"/>
    <property type="molecule type" value="Genomic_DNA"/>
</dbReference>
<evidence type="ECO:0000313" key="4">
    <source>
        <dbReference type="Proteomes" id="UP001632037"/>
    </source>
</evidence>
<name>A0ABD3FZ80_9STRA</name>
<feature type="region of interest" description="Disordered" evidence="2">
    <location>
        <begin position="439"/>
        <end position="476"/>
    </location>
</feature>
<feature type="region of interest" description="Disordered" evidence="2">
    <location>
        <begin position="1"/>
        <end position="43"/>
    </location>
</feature>
<dbReference type="PANTHER" id="PTHR12670:SF1">
    <property type="entry name" value="NEUTRAL CERAMIDASE"/>
    <property type="match status" value="1"/>
</dbReference>
<feature type="compositionally biased region" description="Polar residues" evidence="2">
    <location>
        <begin position="175"/>
        <end position="185"/>
    </location>
</feature>
<comment type="caution">
    <text evidence="3">The sequence shown here is derived from an EMBL/GenBank/DDBJ whole genome shotgun (WGS) entry which is preliminary data.</text>
</comment>
<dbReference type="AlphaFoldDB" id="A0ABD3FZ80"/>
<organism evidence="3 4">
    <name type="scientific">Phytophthora oleae</name>
    <dbReference type="NCBI Taxonomy" id="2107226"/>
    <lineage>
        <taxon>Eukaryota</taxon>
        <taxon>Sar</taxon>
        <taxon>Stramenopiles</taxon>
        <taxon>Oomycota</taxon>
        <taxon>Peronosporomycetes</taxon>
        <taxon>Peronosporales</taxon>
        <taxon>Peronosporaceae</taxon>
        <taxon>Phytophthora</taxon>
    </lineage>
</organism>